<gene>
    <name evidence="8" type="primary">rfbD</name>
    <name evidence="8" type="ORF">JWV37_07685</name>
</gene>
<comment type="similarity">
    <text evidence="2 6">Belongs to the dTDP-4-dehydrorhamnose reductase family.</text>
</comment>
<comment type="function">
    <text evidence="6">Catalyzes the reduction of dTDP-6-deoxy-L-lyxo-4-hexulose to yield dTDP-L-rhamnose.</text>
</comment>
<dbReference type="InterPro" id="IPR029903">
    <property type="entry name" value="RmlD-like-bd"/>
</dbReference>
<evidence type="ECO:0000256" key="6">
    <source>
        <dbReference type="RuleBase" id="RU364082"/>
    </source>
</evidence>
<dbReference type="Gene3D" id="3.40.50.720">
    <property type="entry name" value="NAD(P)-binding Rossmann-like Domain"/>
    <property type="match status" value="1"/>
</dbReference>
<keyword evidence="6" id="KW-0521">NADP</keyword>
<evidence type="ECO:0000256" key="3">
    <source>
        <dbReference type="ARBA" id="ARBA00012929"/>
    </source>
</evidence>
<dbReference type="NCBIfam" id="TIGR01214">
    <property type="entry name" value="rmlD"/>
    <property type="match status" value="1"/>
</dbReference>
<dbReference type="RefSeq" id="WP_205459208.1">
    <property type="nucleotide sequence ID" value="NZ_JAFHKK010000015.1"/>
</dbReference>
<reference evidence="8 9" key="3">
    <citation type="submission" date="2021-02" db="EMBL/GenBank/DDBJ databases">
        <authorList>
            <person name="Merkel A.Y."/>
        </authorList>
    </citation>
    <scope>NUCLEOTIDE SEQUENCE [LARGE SCALE GENOMIC DNA]</scope>
    <source>
        <strain evidence="8 9">T05b</strain>
    </source>
</reference>
<evidence type="ECO:0000256" key="1">
    <source>
        <dbReference type="ARBA" id="ARBA00004781"/>
    </source>
</evidence>
<dbReference type="CDD" id="cd05254">
    <property type="entry name" value="dTDP_HR_like_SDR_e"/>
    <property type="match status" value="1"/>
</dbReference>
<dbReference type="InterPro" id="IPR005913">
    <property type="entry name" value="dTDP_dehydrorham_reduct"/>
</dbReference>
<proteinExistence type="inferred from homology"/>
<reference evidence="9" key="1">
    <citation type="submission" date="2021-02" db="EMBL/GenBank/DDBJ databases">
        <title>Sulfurospirillum tamanensis sp. nov.</title>
        <authorList>
            <person name="Merkel A.Y."/>
        </authorList>
    </citation>
    <scope>NUCLEOTIDE SEQUENCE [LARGE SCALE GENOMIC DNA]</scope>
    <source>
        <strain evidence="9">T05b</strain>
    </source>
</reference>
<evidence type="ECO:0000313" key="9">
    <source>
        <dbReference type="Proteomes" id="UP000703590"/>
    </source>
</evidence>
<keyword evidence="9" id="KW-1185">Reference proteome</keyword>
<dbReference type="Gene3D" id="3.90.25.10">
    <property type="entry name" value="UDP-galactose 4-epimerase, domain 1"/>
    <property type="match status" value="1"/>
</dbReference>
<evidence type="ECO:0000259" key="7">
    <source>
        <dbReference type="Pfam" id="PF04321"/>
    </source>
</evidence>
<dbReference type="Pfam" id="PF04321">
    <property type="entry name" value="RmlD_sub_bind"/>
    <property type="match status" value="1"/>
</dbReference>
<dbReference type="EC" id="1.1.1.133" evidence="3 6"/>
<name>A0ABS2WSR1_9BACT</name>
<dbReference type="InterPro" id="IPR036291">
    <property type="entry name" value="NAD(P)-bd_dom_sf"/>
</dbReference>
<dbReference type="SUPFAM" id="SSF51735">
    <property type="entry name" value="NAD(P)-binding Rossmann-fold domains"/>
    <property type="match status" value="1"/>
</dbReference>
<dbReference type="PANTHER" id="PTHR10491:SF4">
    <property type="entry name" value="METHIONINE ADENOSYLTRANSFERASE 2 SUBUNIT BETA"/>
    <property type="match status" value="1"/>
</dbReference>
<dbReference type="Proteomes" id="UP000703590">
    <property type="component" value="Unassembled WGS sequence"/>
</dbReference>
<organism evidence="8 9">
    <name type="scientific">Sulfurospirillum tamanense</name>
    <dbReference type="NCBI Taxonomy" id="2813362"/>
    <lineage>
        <taxon>Bacteria</taxon>
        <taxon>Pseudomonadati</taxon>
        <taxon>Campylobacterota</taxon>
        <taxon>Epsilonproteobacteria</taxon>
        <taxon>Campylobacterales</taxon>
        <taxon>Sulfurospirillaceae</taxon>
        <taxon>Sulfurospirillum</taxon>
    </lineage>
</organism>
<feature type="domain" description="RmlD-like substrate binding" evidence="7">
    <location>
        <begin position="3"/>
        <end position="285"/>
    </location>
</feature>
<dbReference type="EMBL" id="JAFHKK010000015">
    <property type="protein sequence ID" value="MBN2964657.1"/>
    <property type="molecule type" value="Genomic_DNA"/>
</dbReference>
<reference evidence="8 9" key="2">
    <citation type="submission" date="2021-02" db="EMBL/GenBank/DDBJ databases">
        <title>Sulfurospirillum tamanensis sp. nov.</title>
        <authorList>
            <person name="Frolova A."/>
            <person name="Merkel A."/>
            <person name="Slobodkin A."/>
        </authorList>
    </citation>
    <scope>NUCLEOTIDE SEQUENCE [LARGE SCALE GENOMIC DNA]</scope>
    <source>
        <strain evidence="8 9">T05b</strain>
    </source>
</reference>
<sequence length="290" mass="32483">MANILVTGANGQVGSEINALYAFYPKHRFVFTCKEELDIADASALTLTCKAHAITHLINCAAYTAVDKAETDAQRAQHVNHLGVRNLALTCKALDIALVHLSTDYVFDGKHYKPYTETDTPNPQTIYGQTKLAGEQAILEISPKNTLIIRTAWVYSSFGNNFVKTMLRLGKERESLGVVYDQVGSPTYAKDLANMILDLLPRIQTSSPTMYHYTNEGVVSWFDFAKEIMRMAKLPCRVNPIETKEYPTPAKRPHYSVLNTQALKRDFGIEVPYWKDSLDACLNALGERRS</sequence>
<evidence type="ECO:0000256" key="2">
    <source>
        <dbReference type="ARBA" id="ARBA00010944"/>
    </source>
</evidence>
<accession>A0ABS2WSR1</accession>
<protein>
    <recommendedName>
        <fullName evidence="4 6">dTDP-4-dehydrorhamnose reductase</fullName>
        <ecNumber evidence="3 6">1.1.1.133</ecNumber>
    </recommendedName>
</protein>
<keyword evidence="6 8" id="KW-0560">Oxidoreductase</keyword>
<dbReference type="PANTHER" id="PTHR10491">
    <property type="entry name" value="DTDP-4-DEHYDRORHAMNOSE REDUCTASE"/>
    <property type="match status" value="1"/>
</dbReference>
<evidence type="ECO:0000256" key="5">
    <source>
        <dbReference type="ARBA" id="ARBA00048200"/>
    </source>
</evidence>
<comment type="catalytic activity">
    <reaction evidence="5">
        <text>dTDP-beta-L-rhamnose + NADP(+) = dTDP-4-dehydro-beta-L-rhamnose + NADPH + H(+)</text>
        <dbReference type="Rhea" id="RHEA:21796"/>
        <dbReference type="ChEBI" id="CHEBI:15378"/>
        <dbReference type="ChEBI" id="CHEBI:57510"/>
        <dbReference type="ChEBI" id="CHEBI:57783"/>
        <dbReference type="ChEBI" id="CHEBI:58349"/>
        <dbReference type="ChEBI" id="CHEBI:62830"/>
        <dbReference type="EC" id="1.1.1.133"/>
    </reaction>
</comment>
<dbReference type="GO" id="GO:0008831">
    <property type="term" value="F:dTDP-4-dehydrorhamnose reductase activity"/>
    <property type="evidence" value="ECO:0007669"/>
    <property type="project" value="UniProtKB-EC"/>
</dbReference>
<evidence type="ECO:0000313" key="8">
    <source>
        <dbReference type="EMBL" id="MBN2964657.1"/>
    </source>
</evidence>
<comment type="caution">
    <text evidence="8">The sequence shown here is derived from an EMBL/GenBank/DDBJ whole genome shotgun (WGS) entry which is preliminary data.</text>
</comment>
<evidence type="ECO:0000256" key="4">
    <source>
        <dbReference type="ARBA" id="ARBA00017099"/>
    </source>
</evidence>
<comment type="pathway">
    <text evidence="1 6">Carbohydrate biosynthesis; dTDP-L-rhamnose biosynthesis.</text>
</comment>